<organism evidence="2">
    <name type="scientific">Dunaliella tertiolecta</name>
    <name type="common">Green alga</name>
    <dbReference type="NCBI Taxonomy" id="3047"/>
    <lineage>
        <taxon>Eukaryota</taxon>
        <taxon>Viridiplantae</taxon>
        <taxon>Chlorophyta</taxon>
        <taxon>core chlorophytes</taxon>
        <taxon>Chlorophyceae</taxon>
        <taxon>CS clade</taxon>
        <taxon>Chlamydomonadales</taxon>
        <taxon>Dunaliellaceae</taxon>
        <taxon>Dunaliella</taxon>
    </lineage>
</organism>
<evidence type="ECO:0000256" key="1">
    <source>
        <dbReference type="SAM" id="MobiDB-lite"/>
    </source>
</evidence>
<dbReference type="AlphaFoldDB" id="A0A7S3R5A1"/>
<sequence length="112" mass="12587">MGKHAAFVRCPIARKNYVVLSSCAAVRHEPASLPPSSRHKDSAAQKGTTSSIAMEEKMVALFARSQRVDEATARFYLKEQDFDLRRAIRLCEEDKQWIEGDPCTCFGRLKVA</sequence>
<dbReference type="Gene3D" id="1.10.8.10">
    <property type="entry name" value="DNA helicase RuvA subunit, C-terminal domain"/>
    <property type="match status" value="1"/>
</dbReference>
<dbReference type="EMBL" id="HBIP01029073">
    <property type="protein sequence ID" value="CAE0502487.1"/>
    <property type="molecule type" value="Transcribed_RNA"/>
</dbReference>
<accession>A0A7S3R5A1</accession>
<protein>
    <submittedName>
        <fullName evidence="2">Uncharacterized protein</fullName>
    </submittedName>
</protein>
<gene>
    <name evidence="2" type="ORF">DTER00134_LOCUS17560</name>
</gene>
<evidence type="ECO:0000313" key="2">
    <source>
        <dbReference type="EMBL" id="CAE0502487.1"/>
    </source>
</evidence>
<name>A0A7S3R5A1_DUNTE</name>
<proteinExistence type="predicted"/>
<reference evidence="2" key="1">
    <citation type="submission" date="2021-01" db="EMBL/GenBank/DDBJ databases">
        <authorList>
            <person name="Corre E."/>
            <person name="Pelletier E."/>
            <person name="Niang G."/>
            <person name="Scheremetjew M."/>
            <person name="Finn R."/>
            <person name="Kale V."/>
            <person name="Holt S."/>
            <person name="Cochrane G."/>
            <person name="Meng A."/>
            <person name="Brown T."/>
            <person name="Cohen L."/>
        </authorList>
    </citation>
    <scope>NUCLEOTIDE SEQUENCE</scope>
    <source>
        <strain evidence="2">CCMP1320</strain>
    </source>
</reference>
<feature type="region of interest" description="Disordered" evidence="1">
    <location>
        <begin position="28"/>
        <end position="51"/>
    </location>
</feature>